<evidence type="ECO:0000256" key="2">
    <source>
        <dbReference type="SAM" id="Phobius"/>
    </source>
</evidence>
<feature type="region of interest" description="Disordered" evidence="1">
    <location>
        <begin position="576"/>
        <end position="607"/>
    </location>
</feature>
<dbReference type="Proteomes" id="UP001497497">
    <property type="component" value="Unassembled WGS sequence"/>
</dbReference>
<dbReference type="EMBL" id="CAXITT010001222">
    <property type="protein sequence ID" value="CAL1548201.1"/>
    <property type="molecule type" value="Genomic_DNA"/>
</dbReference>
<evidence type="ECO:0000256" key="1">
    <source>
        <dbReference type="SAM" id="MobiDB-lite"/>
    </source>
</evidence>
<accession>A0AAV2IPH0</accession>
<keyword evidence="2" id="KW-0812">Transmembrane</keyword>
<evidence type="ECO:0000313" key="4">
    <source>
        <dbReference type="EMBL" id="CAL1548201.1"/>
    </source>
</evidence>
<proteinExistence type="predicted"/>
<keyword evidence="2" id="KW-1133">Transmembrane helix</keyword>
<feature type="region of interest" description="Disordered" evidence="1">
    <location>
        <begin position="651"/>
        <end position="676"/>
    </location>
</feature>
<feature type="chain" id="PRO_5043774506" evidence="3">
    <location>
        <begin position="22"/>
        <end position="704"/>
    </location>
</feature>
<organism evidence="4 5">
    <name type="scientific">Lymnaea stagnalis</name>
    <name type="common">Great pond snail</name>
    <name type="synonym">Helix stagnalis</name>
    <dbReference type="NCBI Taxonomy" id="6523"/>
    <lineage>
        <taxon>Eukaryota</taxon>
        <taxon>Metazoa</taxon>
        <taxon>Spiralia</taxon>
        <taxon>Lophotrochozoa</taxon>
        <taxon>Mollusca</taxon>
        <taxon>Gastropoda</taxon>
        <taxon>Heterobranchia</taxon>
        <taxon>Euthyneura</taxon>
        <taxon>Panpulmonata</taxon>
        <taxon>Hygrophila</taxon>
        <taxon>Lymnaeoidea</taxon>
        <taxon>Lymnaeidae</taxon>
        <taxon>Lymnaea</taxon>
    </lineage>
</organism>
<feature type="compositionally biased region" description="Polar residues" evidence="1">
    <location>
        <begin position="273"/>
        <end position="285"/>
    </location>
</feature>
<feature type="compositionally biased region" description="Low complexity" evidence="1">
    <location>
        <begin position="286"/>
        <end position="313"/>
    </location>
</feature>
<evidence type="ECO:0000313" key="5">
    <source>
        <dbReference type="Proteomes" id="UP001497497"/>
    </source>
</evidence>
<keyword evidence="5" id="KW-1185">Reference proteome</keyword>
<feature type="compositionally biased region" description="Polar residues" evidence="1">
    <location>
        <begin position="232"/>
        <end position="264"/>
    </location>
</feature>
<reference evidence="4 5" key="1">
    <citation type="submission" date="2024-04" db="EMBL/GenBank/DDBJ databases">
        <authorList>
            <consortium name="Genoscope - CEA"/>
            <person name="William W."/>
        </authorList>
    </citation>
    <scope>NUCLEOTIDE SEQUENCE [LARGE SCALE GENOMIC DNA]</scope>
</reference>
<feature type="region of interest" description="Disordered" evidence="1">
    <location>
        <begin position="452"/>
        <end position="535"/>
    </location>
</feature>
<protein>
    <submittedName>
        <fullName evidence="4">Uncharacterized protein</fullName>
    </submittedName>
</protein>
<feature type="region of interest" description="Disordered" evidence="1">
    <location>
        <begin position="213"/>
        <end position="368"/>
    </location>
</feature>
<gene>
    <name evidence="4" type="ORF">GSLYS_00021518001</name>
</gene>
<sequence length="704" mass="77030">MAEGLDRLLCLLLLTVTLVTAEHTPVTKISTTPWLTASSQSSIRLVPPCVCAGDNLLCAIEPTTRGTSNPFVIPRNAHYVRLQQPLLHLQLNRKVRLRSSRARRPAAVKQRVSDASQDPEGCIYKCIVATNDREDAGLKMKCVETKVIWNDEDLKGCEKLFVSFEAIFDQPFKMKLNNAGRFERTPCVRLSKLWRENPIFSKSRRHIRAVAAMSSSQISSTSTATKGPINADAQTNSSQKQLQTTSPVTTTIQAQPETTSQVKIVQTEPEPVSQASTTTLKISSGSTSTPVETLSSSSSIPGSMSSSYMLSSPTREPFTATDSLRSDPKTYAESSVTPDHNLTRAAGNTTPEIPLNSTSTPETSGNATEHNNIQTVIQEIDVNELRSLLVLAAVTRLASRPTVWGAFIGLFFGCVIFVVVVFLTCAKVERVSKHSEKPSSVKFNGMDTTLRSRVPSFPDSGASSSRESGYTSYNGSSDSQQNELCSSNPSVHSHSIKSSSNTIKSDGSREVSATRHDNLARSISSPVPHYGETNMDTSTPFAASAVSFENIITALSTQAGDKSVSLTITCNSLPRPKQSARAKESIVMKLSSPSDRDTSLRRGVLPKGSVDEEGYSHLIEVDRENGRYLTIDEDSDCCSSSDTSNSRHEYDNFYEDNTGTPDDNVDPPPWIPRRIKRPVSTEGKNYVNVEEFFKRSDENRCSWV</sequence>
<feature type="compositionally biased region" description="Low complexity" evidence="1">
    <location>
        <begin position="213"/>
        <end position="225"/>
    </location>
</feature>
<keyword evidence="3" id="KW-0732">Signal</keyword>
<feature type="compositionally biased region" description="Polar residues" evidence="1">
    <location>
        <begin position="461"/>
        <end position="485"/>
    </location>
</feature>
<feature type="compositionally biased region" description="Polar residues" evidence="1">
    <location>
        <begin position="332"/>
        <end position="368"/>
    </location>
</feature>
<name>A0AAV2IPH0_LYMST</name>
<feature type="signal peptide" evidence="3">
    <location>
        <begin position="1"/>
        <end position="21"/>
    </location>
</feature>
<evidence type="ECO:0000256" key="3">
    <source>
        <dbReference type="SAM" id="SignalP"/>
    </source>
</evidence>
<feature type="transmembrane region" description="Helical" evidence="2">
    <location>
        <begin position="403"/>
        <end position="425"/>
    </location>
</feature>
<feature type="compositionally biased region" description="Basic and acidic residues" evidence="1">
    <location>
        <begin position="506"/>
        <end position="519"/>
    </location>
</feature>
<comment type="caution">
    <text evidence="4">The sequence shown here is derived from an EMBL/GenBank/DDBJ whole genome shotgun (WGS) entry which is preliminary data.</text>
</comment>
<keyword evidence="2" id="KW-0472">Membrane</keyword>
<feature type="compositionally biased region" description="Low complexity" evidence="1">
    <location>
        <begin position="486"/>
        <end position="505"/>
    </location>
</feature>
<dbReference type="AlphaFoldDB" id="A0AAV2IPH0"/>